<evidence type="ECO:0000256" key="1">
    <source>
        <dbReference type="ARBA" id="ARBA00022553"/>
    </source>
</evidence>
<dbReference type="Proteomes" id="UP001386437">
    <property type="component" value="Unassembled WGS sequence"/>
</dbReference>
<dbReference type="RefSeq" id="WP_419539744.1">
    <property type="nucleotide sequence ID" value="NZ_JACFYJ010000173.1"/>
</dbReference>
<dbReference type="SUPFAM" id="SSF55874">
    <property type="entry name" value="ATPase domain of HSP90 chaperone/DNA topoisomerase II/histidine kinase"/>
    <property type="match status" value="1"/>
</dbReference>
<dbReference type="EMBL" id="JACFYJ010000173">
    <property type="protein sequence ID" value="MEI6003256.1"/>
    <property type="molecule type" value="Genomic_DNA"/>
</dbReference>
<keyword evidence="1" id="KW-0597">Phosphoprotein</keyword>
<dbReference type="Gene3D" id="3.30.565.10">
    <property type="entry name" value="Histidine kinase-like ATPase, C-terminal domain"/>
    <property type="match status" value="1"/>
</dbReference>
<gene>
    <name evidence="2" type="ORF">H3V53_41120</name>
</gene>
<evidence type="ECO:0000313" key="2">
    <source>
        <dbReference type="EMBL" id="MEI6003256.1"/>
    </source>
</evidence>
<sequence>MSLRLSGMTSLLASTFGRRAPIGALALGGSLAAWHEPVAGIAGAALLLLARALRAAVHADDTRRALIHDNARLAAMLHVAQHDRLALEAGVARARQEAADAARSTAFDECADALKTARHRLSTSIQTLIDSLDIVNVGDVGATCRPQRRAMEILALVLHDALESATPESRAIVFDEVPVDLRELIDGVALLVAPIAARRQSTLQTCIDRSVAAALLADPARFGQIVFMLLAYALETSDAGTVTLTARAESLSAGAQRVVIGINDAPPISDDPQGARADRALAEAADPHEHPDLALCRVVAQKMGGDITILAGENVGVCVAFHAPFTIERHEWPNPTQRWAIVDVDTYEDRQALCELLKKLGVTTLPSDARSPVCIDYRFAQMGQPPSTHGEKQAFVMTLDALPGGLRERDGVTRLSMRPLSWTALARICGAQNGHAPAARAPLAPL</sequence>
<dbReference type="PANTHER" id="PTHR43719:SF28">
    <property type="entry name" value="PEROXIDE STRESS-ACTIVATED HISTIDINE KINASE MAK1-RELATED"/>
    <property type="match status" value="1"/>
</dbReference>
<protein>
    <submittedName>
        <fullName evidence="2">Response regulator</fullName>
    </submittedName>
</protein>
<dbReference type="InterPro" id="IPR050956">
    <property type="entry name" value="2C_system_His_kinase"/>
</dbReference>
<keyword evidence="3" id="KW-1185">Reference proteome</keyword>
<comment type="caution">
    <text evidence="2">The sequence shown here is derived from an EMBL/GenBank/DDBJ whole genome shotgun (WGS) entry which is preliminary data.</text>
</comment>
<evidence type="ECO:0000313" key="3">
    <source>
        <dbReference type="Proteomes" id="UP001386437"/>
    </source>
</evidence>
<accession>A0ABU8J678</accession>
<name>A0ABU8J678_9BURK</name>
<dbReference type="InterPro" id="IPR036890">
    <property type="entry name" value="HATPase_C_sf"/>
</dbReference>
<dbReference type="PANTHER" id="PTHR43719">
    <property type="entry name" value="TWO-COMPONENT HISTIDINE KINASE"/>
    <property type="match status" value="1"/>
</dbReference>
<organism evidence="2 3">
    <name type="scientific">Paraburkholderia bengalensis</name>
    <dbReference type="NCBI Taxonomy" id="2747562"/>
    <lineage>
        <taxon>Bacteria</taxon>
        <taxon>Pseudomonadati</taxon>
        <taxon>Pseudomonadota</taxon>
        <taxon>Betaproteobacteria</taxon>
        <taxon>Burkholderiales</taxon>
        <taxon>Burkholderiaceae</taxon>
        <taxon>Paraburkholderia</taxon>
    </lineage>
</organism>
<reference evidence="2 3" key="1">
    <citation type="journal article" date="2022" name="Arch. Microbiol.">
        <title>Paraburkholderia bengalensis sp. nov. isolated from roots of Oryza sativa, IR64.</title>
        <authorList>
            <person name="Nag P."/>
            <person name="Mondal N."/>
            <person name="Sarkar J."/>
            <person name="Das S."/>
        </authorList>
    </citation>
    <scope>NUCLEOTIDE SEQUENCE [LARGE SCALE GENOMIC DNA]</scope>
    <source>
        <strain evidence="2 3">IR64_4_BI</strain>
    </source>
</reference>
<feature type="non-terminal residue" evidence="2">
    <location>
        <position position="446"/>
    </location>
</feature>
<proteinExistence type="predicted"/>